<protein>
    <recommendedName>
        <fullName evidence="5">Secreted RxLR effector peptide protein</fullName>
    </recommendedName>
</protein>
<dbReference type="EMBL" id="WSZM01000234">
    <property type="protein sequence ID" value="KAF4037705.1"/>
    <property type="molecule type" value="Genomic_DNA"/>
</dbReference>
<accession>A0A833T585</accession>
<reference evidence="2" key="1">
    <citation type="submission" date="2020-04" db="EMBL/GenBank/DDBJ databases">
        <title>Hybrid Assembly of Korean Phytophthora infestans isolates.</title>
        <authorList>
            <person name="Prokchorchik M."/>
            <person name="Lee Y."/>
            <person name="Seo J."/>
            <person name="Cho J.-H."/>
            <person name="Park Y.-E."/>
            <person name="Jang D.-C."/>
            <person name="Im J.-S."/>
            <person name="Choi J.-G."/>
            <person name="Park H.-J."/>
            <person name="Lee G.-B."/>
            <person name="Lee Y.-G."/>
            <person name="Hong S.-Y."/>
            <person name="Cho K."/>
            <person name="Sohn K.H."/>
        </authorList>
    </citation>
    <scope>NUCLEOTIDE SEQUENCE</scope>
    <source>
        <strain evidence="2">KR_1_A1</strain>
        <strain evidence="3">KR_2_A2</strain>
    </source>
</reference>
<organism evidence="2 4">
    <name type="scientific">Phytophthora infestans</name>
    <name type="common">Potato late blight agent</name>
    <name type="synonym">Botrytis infestans</name>
    <dbReference type="NCBI Taxonomy" id="4787"/>
    <lineage>
        <taxon>Eukaryota</taxon>
        <taxon>Sar</taxon>
        <taxon>Stramenopiles</taxon>
        <taxon>Oomycota</taxon>
        <taxon>Peronosporomycetes</taxon>
        <taxon>Peronosporales</taxon>
        <taxon>Peronosporaceae</taxon>
        <taxon>Phytophthora</taxon>
    </lineage>
</organism>
<dbReference type="AlphaFoldDB" id="A0A833T585"/>
<evidence type="ECO:0000256" key="1">
    <source>
        <dbReference type="SAM" id="SignalP"/>
    </source>
</evidence>
<evidence type="ECO:0000313" key="4">
    <source>
        <dbReference type="Proteomes" id="UP000602510"/>
    </source>
</evidence>
<name>A0A833T585_PHYIN</name>
<dbReference type="EMBL" id="JAACNO010001059">
    <property type="protein sequence ID" value="KAF4143252.1"/>
    <property type="molecule type" value="Genomic_DNA"/>
</dbReference>
<keyword evidence="4" id="KW-1185">Reference proteome</keyword>
<evidence type="ECO:0008006" key="5">
    <source>
        <dbReference type="Google" id="ProtNLM"/>
    </source>
</evidence>
<feature type="signal peptide" evidence="1">
    <location>
        <begin position="1"/>
        <end position="24"/>
    </location>
</feature>
<dbReference type="Proteomes" id="UP000704712">
    <property type="component" value="Unassembled WGS sequence"/>
</dbReference>
<comment type="caution">
    <text evidence="2">The sequence shown here is derived from an EMBL/GenBank/DDBJ whole genome shotgun (WGS) entry which is preliminary data.</text>
</comment>
<keyword evidence="1" id="KW-0732">Signal</keyword>
<sequence length="121" mass="13661">MRGVRAMLLIFLHVALLAIASTSAFGERNDLMTTADNGRVLEEHRYLRDSKVTKSRVDNEERAVTPQFAQVTHGLFFQFLAAIGRPVAKPVKWLGRLTGKGLDVLRRLFATLLRRHHHSTA</sequence>
<proteinExistence type="predicted"/>
<evidence type="ECO:0000313" key="3">
    <source>
        <dbReference type="EMBL" id="KAF4143252.1"/>
    </source>
</evidence>
<evidence type="ECO:0000313" key="2">
    <source>
        <dbReference type="EMBL" id="KAF4037705.1"/>
    </source>
</evidence>
<feature type="chain" id="PRO_5036239742" description="Secreted RxLR effector peptide protein" evidence="1">
    <location>
        <begin position="25"/>
        <end position="121"/>
    </location>
</feature>
<dbReference type="Proteomes" id="UP000602510">
    <property type="component" value="Unassembled WGS sequence"/>
</dbReference>
<gene>
    <name evidence="2" type="ORF">GN244_ATG10150</name>
    <name evidence="3" type="ORF">GN958_ATG07613</name>
</gene>